<dbReference type="Pfam" id="PF07727">
    <property type="entry name" value="RVT_2"/>
    <property type="match status" value="1"/>
</dbReference>
<dbReference type="EMBL" id="JBBWWQ010000015">
    <property type="protein sequence ID" value="KAK8928510.1"/>
    <property type="molecule type" value="Genomic_DNA"/>
</dbReference>
<reference evidence="2 3" key="1">
    <citation type="journal article" date="2022" name="Nat. Plants">
        <title>Genomes of leafy and leafless Platanthera orchids illuminate the evolution of mycoheterotrophy.</title>
        <authorList>
            <person name="Li M.H."/>
            <person name="Liu K.W."/>
            <person name="Li Z."/>
            <person name="Lu H.C."/>
            <person name="Ye Q.L."/>
            <person name="Zhang D."/>
            <person name="Wang J.Y."/>
            <person name="Li Y.F."/>
            <person name="Zhong Z.M."/>
            <person name="Liu X."/>
            <person name="Yu X."/>
            <person name="Liu D.K."/>
            <person name="Tu X.D."/>
            <person name="Liu B."/>
            <person name="Hao Y."/>
            <person name="Liao X.Y."/>
            <person name="Jiang Y.T."/>
            <person name="Sun W.H."/>
            <person name="Chen J."/>
            <person name="Chen Y.Q."/>
            <person name="Ai Y."/>
            <person name="Zhai J.W."/>
            <person name="Wu S.S."/>
            <person name="Zhou Z."/>
            <person name="Hsiao Y.Y."/>
            <person name="Wu W.L."/>
            <person name="Chen Y.Y."/>
            <person name="Lin Y.F."/>
            <person name="Hsu J.L."/>
            <person name="Li C.Y."/>
            <person name="Wang Z.W."/>
            <person name="Zhao X."/>
            <person name="Zhong W.Y."/>
            <person name="Ma X.K."/>
            <person name="Ma L."/>
            <person name="Huang J."/>
            <person name="Chen G.Z."/>
            <person name="Huang M.Z."/>
            <person name="Huang L."/>
            <person name="Peng D.H."/>
            <person name="Luo Y.B."/>
            <person name="Zou S.Q."/>
            <person name="Chen S.P."/>
            <person name="Lan S."/>
            <person name="Tsai W.C."/>
            <person name="Van de Peer Y."/>
            <person name="Liu Z.J."/>
        </authorList>
    </citation>
    <scope>NUCLEOTIDE SEQUENCE [LARGE SCALE GENOMIC DNA]</scope>
    <source>
        <strain evidence="2">Lor287</strain>
    </source>
</reference>
<protein>
    <recommendedName>
        <fullName evidence="1">Reverse transcriptase Ty1/copia-type domain-containing protein</fullName>
    </recommendedName>
</protein>
<gene>
    <name evidence="2" type="ORF">KSP39_PZI017449</name>
</gene>
<evidence type="ECO:0000313" key="2">
    <source>
        <dbReference type="EMBL" id="KAK8928510.1"/>
    </source>
</evidence>
<comment type="caution">
    <text evidence="2">The sequence shown here is derived from an EMBL/GenBank/DDBJ whole genome shotgun (WGS) entry which is preliminary data.</text>
</comment>
<keyword evidence="3" id="KW-1185">Reference proteome</keyword>
<sequence length="207" mass="23315">MFIRRHEQRVVILIVYVDDIVITGNDTEEIANLKTLLSAEFEVKDLRRLRYFLGIEVVRSEQSIFISQRKYVLDLLKETGMLGCVPTNTPMEENHRIDEYGDGDHTNRMPRLARVFASRSRSATPGFSYQEWFHEGEEEEWPARANGPLGWPVLVRGAGGGLGGCQGGWRPGLKGVRNRGMKREGWAALQGKAGVLEACRPAAAMRE</sequence>
<feature type="domain" description="Reverse transcriptase Ty1/copia-type" evidence="1">
    <location>
        <begin position="1"/>
        <end position="92"/>
    </location>
</feature>
<accession>A0AAP0FZL2</accession>
<dbReference type="InterPro" id="IPR013103">
    <property type="entry name" value="RVT_2"/>
</dbReference>
<name>A0AAP0FZL2_9ASPA</name>
<dbReference type="InterPro" id="IPR043502">
    <property type="entry name" value="DNA/RNA_pol_sf"/>
</dbReference>
<dbReference type="Proteomes" id="UP001418222">
    <property type="component" value="Unassembled WGS sequence"/>
</dbReference>
<evidence type="ECO:0000259" key="1">
    <source>
        <dbReference type="Pfam" id="PF07727"/>
    </source>
</evidence>
<dbReference type="AlphaFoldDB" id="A0AAP0FZL2"/>
<organism evidence="2 3">
    <name type="scientific">Platanthera zijinensis</name>
    <dbReference type="NCBI Taxonomy" id="2320716"/>
    <lineage>
        <taxon>Eukaryota</taxon>
        <taxon>Viridiplantae</taxon>
        <taxon>Streptophyta</taxon>
        <taxon>Embryophyta</taxon>
        <taxon>Tracheophyta</taxon>
        <taxon>Spermatophyta</taxon>
        <taxon>Magnoliopsida</taxon>
        <taxon>Liliopsida</taxon>
        <taxon>Asparagales</taxon>
        <taxon>Orchidaceae</taxon>
        <taxon>Orchidoideae</taxon>
        <taxon>Orchideae</taxon>
        <taxon>Orchidinae</taxon>
        <taxon>Platanthera</taxon>
    </lineage>
</organism>
<dbReference type="SUPFAM" id="SSF56672">
    <property type="entry name" value="DNA/RNA polymerases"/>
    <property type="match status" value="1"/>
</dbReference>
<evidence type="ECO:0000313" key="3">
    <source>
        <dbReference type="Proteomes" id="UP001418222"/>
    </source>
</evidence>
<proteinExistence type="predicted"/>